<keyword evidence="1" id="KW-0560">Oxidoreductase</keyword>
<dbReference type="PRINTS" id="PR00081">
    <property type="entry name" value="GDHRDH"/>
</dbReference>
<keyword evidence="4" id="KW-1185">Reference proteome</keyword>
<dbReference type="RefSeq" id="WP_142083749.1">
    <property type="nucleotide sequence ID" value="NZ_VFPT01000001.1"/>
</dbReference>
<evidence type="ECO:0000256" key="2">
    <source>
        <dbReference type="RuleBase" id="RU000363"/>
    </source>
</evidence>
<dbReference type="Proteomes" id="UP000320582">
    <property type="component" value="Unassembled WGS sequence"/>
</dbReference>
<dbReference type="InterPro" id="IPR036291">
    <property type="entry name" value="NAD(P)-bd_dom_sf"/>
</dbReference>
<evidence type="ECO:0000313" key="3">
    <source>
        <dbReference type="EMBL" id="TQM94765.1"/>
    </source>
</evidence>
<protein>
    <submittedName>
        <fullName evidence="3">NAD(P)-dependent dehydrogenase (Short-subunit alcohol dehydrogenase family)</fullName>
    </submittedName>
</protein>
<sequence length="254" mass="25892">MEIAGHLAIVTGGGSGLGAATARHLAAKGAEVAILDFDEARAQAVATELGARAYKVDVADSDSVAAGVAQAVADARGALRMAVNCAGIANAARVVGRDGTPSTALFERVIRVNLIGSFNVMAHAAAEMRKLDALAGGERGVVVNTSSAAWQDGQVGQAAYAASKGGIAAMSLPVARDLARDGIRCMAIAPGLFRTPMMEALPEETTSAITANIPFPARLGDPAEFALMVAQIIENPYLNGTTIRLDGATRLPAK</sequence>
<dbReference type="InterPro" id="IPR020904">
    <property type="entry name" value="Sc_DH/Rdtase_CS"/>
</dbReference>
<gene>
    <name evidence="3" type="ORF">BD293_3452</name>
</gene>
<dbReference type="PRINTS" id="PR00080">
    <property type="entry name" value="SDRFAMILY"/>
</dbReference>
<name>A0A543KI56_9RHOB</name>
<dbReference type="OrthoDB" id="9795647at2"/>
<dbReference type="Gene3D" id="3.40.50.720">
    <property type="entry name" value="NAD(P)-binding Rossmann-like Domain"/>
    <property type="match status" value="1"/>
</dbReference>
<dbReference type="InterPro" id="IPR002347">
    <property type="entry name" value="SDR_fam"/>
</dbReference>
<reference evidence="3 4" key="1">
    <citation type="submission" date="2019-06" db="EMBL/GenBank/DDBJ databases">
        <title>Genomic Encyclopedia of Archaeal and Bacterial Type Strains, Phase II (KMG-II): from individual species to whole genera.</title>
        <authorList>
            <person name="Goeker M."/>
        </authorList>
    </citation>
    <scope>NUCLEOTIDE SEQUENCE [LARGE SCALE GENOMIC DNA]</scope>
    <source>
        <strain evidence="3 4">DSM 18423</strain>
    </source>
</reference>
<dbReference type="GO" id="GO:0016491">
    <property type="term" value="F:oxidoreductase activity"/>
    <property type="evidence" value="ECO:0007669"/>
    <property type="project" value="UniProtKB-KW"/>
</dbReference>
<dbReference type="SUPFAM" id="SSF51735">
    <property type="entry name" value="NAD(P)-binding Rossmann-fold domains"/>
    <property type="match status" value="1"/>
</dbReference>
<dbReference type="PROSITE" id="PS00061">
    <property type="entry name" value="ADH_SHORT"/>
    <property type="match status" value="1"/>
</dbReference>
<comment type="caution">
    <text evidence="3">The sequence shown here is derived from an EMBL/GenBank/DDBJ whole genome shotgun (WGS) entry which is preliminary data.</text>
</comment>
<dbReference type="PANTHER" id="PTHR43658:SF8">
    <property type="entry name" value="17-BETA-HYDROXYSTEROID DEHYDROGENASE 14-RELATED"/>
    <property type="match status" value="1"/>
</dbReference>
<evidence type="ECO:0000256" key="1">
    <source>
        <dbReference type="ARBA" id="ARBA00023002"/>
    </source>
</evidence>
<dbReference type="AlphaFoldDB" id="A0A543KI56"/>
<comment type="similarity">
    <text evidence="2">Belongs to the short-chain dehydrogenases/reductases (SDR) family.</text>
</comment>
<dbReference type="Pfam" id="PF00106">
    <property type="entry name" value="adh_short"/>
    <property type="match status" value="1"/>
</dbReference>
<accession>A0A543KI56</accession>
<dbReference type="PANTHER" id="PTHR43658">
    <property type="entry name" value="SHORT-CHAIN DEHYDROGENASE/REDUCTASE"/>
    <property type="match status" value="1"/>
</dbReference>
<proteinExistence type="inferred from homology"/>
<evidence type="ECO:0000313" key="4">
    <source>
        <dbReference type="Proteomes" id="UP000320582"/>
    </source>
</evidence>
<organism evidence="3 4">
    <name type="scientific">Roseinatronobacter monicus</name>
    <dbReference type="NCBI Taxonomy" id="393481"/>
    <lineage>
        <taxon>Bacteria</taxon>
        <taxon>Pseudomonadati</taxon>
        <taxon>Pseudomonadota</taxon>
        <taxon>Alphaproteobacteria</taxon>
        <taxon>Rhodobacterales</taxon>
        <taxon>Paracoccaceae</taxon>
        <taxon>Roseinatronobacter</taxon>
    </lineage>
</organism>
<dbReference type="EMBL" id="VFPT01000001">
    <property type="protein sequence ID" value="TQM94765.1"/>
    <property type="molecule type" value="Genomic_DNA"/>
</dbReference>